<dbReference type="Gene3D" id="3.40.50.2000">
    <property type="entry name" value="Glycogen Phosphorylase B"/>
    <property type="match status" value="2"/>
</dbReference>
<dbReference type="EMBL" id="VUJW01000003">
    <property type="protein sequence ID" value="KAA1427496.1"/>
    <property type="molecule type" value="Genomic_DNA"/>
</dbReference>
<evidence type="ECO:0000259" key="3">
    <source>
        <dbReference type="Pfam" id="PF13439"/>
    </source>
</evidence>
<dbReference type="Proteomes" id="UP000324351">
    <property type="component" value="Unassembled WGS sequence"/>
</dbReference>
<dbReference type="InterPro" id="IPR028098">
    <property type="entry name" value="Glyco_trans_4-like_N"/>
</dbReference>
<dbReference type="Pfam" id="PF13692">
    <property type="entry name" value="Glyco_trans_1_4"/>
    <property type="match status" value="1"/>
</dbReference>
<dbReference type="Pfam" id="PF13439">
    <property type="entry name" value="Glyco_transf_4"/>
    <property type="match status" value="1"/>
</dbReference>
<dbReference type="GO" id="GO:0016757">
    <property type="term" value="F:glycosyltransferase activity"/>
    <property type="evidence" value="ECO:0007669"/>
    <property type="project" value="UniProtKB-KW"/>
</dbReference>
<reference evidence="4 5" key="2">
    <citation type="submission" date="2019-09" db="EMBL/GenBank/DDBJ databases">
        <authorList>
            <person name="Jin C."/>
        </authorList>
    </citation>
    <scope>NUCLEOTIDE SEQUENCE [LARGE SCALE GENOMIC DNA]</scope>
    <source>
        <strain evidence="4 5">BN140041</strain>
    </source>
</reference>
<protein>
    <submittedName>
        <fullName evidence="4">Glycosyltransferase family 4 protein</fullName>
    </submittedName>
</protein>
<dbReference type="AlphaFoldDB" id="A0A5B1M4C1"/>
<sequence>MRASSRGSPYMADRVHALRVRKNGKDLSMHLVVDAVVVRAGSSAIVIEHLLRGWTEAAPDDRVTVLVDEAGPVFAVPEGYPVVTVRPPVGGPAGAAWLRSFGVRRAARALHPDAVLAAVPATGLVGYGCPRGLILYDLRHELRPHQFSWRTRLSRRLSWGWTMSRADGIYTISERTLDDLRDRHPRLARNGVAAQLGADHVDGWPAVDTSQEAPYALAFGHFANKNADSVIEGWARFCTTDDRWRLRLVGMGSADLAAASDRVAALGVADRVELMPWLDDAAFQDVFAGAGLVIFPSDFEGFGLPAIEAMRLGIPVVVSDDPALAEVTGGHAAVARTTTPVDLAAAITEALAYPPAHLEAARRFTDGFAWRRTADVVRASLLEAR</sequence>
<proteinExistence type="predicted"/>
<keyword evidence="2 4" id="KW-0808">Transferase</keyword>
<dbReference type="PANTHER" id="PTHR46401">
    <property type="entry name" value="GLYCOSYLTRANSFERASE WBBK-RELATED"/>
    <property type="match status" value="1"/>
</dbReference>
<dbReference type="PANTHER" id="PTHR46401:SF2">
    <property type="entry name" value="GLYCOSYLTRANSFERASE WBBK-RELATED"/>
    <property type="match status" value="1"/>
</dbReference>
<accession>A0A5B1M4C1</accession>
<evidence type="ECO:0000256" key="2">
    <source>
        <dbReference type="ARBA" id="ARBA00022679"/>
    </source>
</evidence>
<evidence type="ECO:0000313" key="4">
    <source>
        <dbReference type="EMBL" id="KAA1427496.1"/>
    </source>
</evidence>
<dbReference type="SUPFAM" id="SSF53756">
    <property type="entry name" value="UDP-Glycosyltransferase/glycogen phosphorylase"/>
    <property type="match status" value="1"/>
</dbReference>
<gene>
    <name evidence="4" type="ORF">F0U47_08500</name>
</gene>
<evidence type="ECO:0000313" key="5">
    <source>
        <dbReference type="Proteomes" id="UP000324351"/>
    </source>
</evidence>
<comment type="caution">
    <text evidence="4">The sequence shown here is derived from an EMBL/GenBank/DDBJ whole genome shotgun (WGS) entry which is preliminary data.</text>
</comment>
<organism evidence="4 5">
    <name type="scientific">Nocardioides antri</name>
    <dbReference type="NCBI Taxonomy" id="2607659"/>
    <lineage>
        <taxon>Bacteria</taxon>
        <taxon>Bacillati</taxon>
        <taxon>Actinomycetota</taxon>
        <taxon>Actinomycetes</taxon>
        <taxon>Propionibacteriales</taxon>
        <taxon>Nocardioidaceae</taxon>
        <taxon>Nocardioides</taxon>
    </lineage>
</organism>
<keyword evidence="1" id="KW-0328">Glycosyltransferase</keyword>
<keyword evidence="5" id="KW-1185">Reference proteome</keyword>
<reference evidence="4 5" key="1">
    <citation type="submission" date="2019-09" db="EMBL/GenBank/DDBJ databases">
        <title>Nocardioides panacisoli sp. nov., isolated from the soil of a ginseng field.</title>
        <authorList>
            <person name="Cho C."/>
        </authorList>
    </citation>
    <scope>NUCLEOTIDE SEQUENCE [LARGE SCALE GENOMIC DNA]</scope>
    <source>
        <strain evidence="4 5">BN140041</strain>
    </source>
</reference>
<name>A0A5B1M4C1_9ACTN</name>
<dbReference type="CDD" id="cd03809">
    <property type="entry name" value="GT4_MtfB-like"/>
    <property type="match status" value="1"/>
</dbReference>
<evidence type="ECO:0000256" key="1">
    <source>
        <dbReference type="ARBA" id="ARBA00022676"/>
    </source>
</evidence>
<feature type="domain" description="Glycosyltransferase subfamily 4-like N-terminal" evidence="3">
    <location>
        <begin position="46"/>
        <end position="185"/>
    </location>
</feature>
<dbReference type="GO" id="GO:0009103">
    <property type="term" value="P:lipopolysaccharide biosynthetic process"/>
    <property type="evidence" value="ECO:0007669"/>
    <property type="project" value="TreeGrafter"/>
</dbReference>